<accession>A0A560GKL4</accession>
<dbReference type="RefSeq" id="WP_145736421.1">
    <property type="nucleotide sequence ID" value="NZ_VITR01000025.1"/>
</dbReference>
<feature type="signal peptide" evidence="1">
    <location>
        <begin position="1"/>
        <end position="32"/>
    </location>
</feature>
<comment type="caution">
    <text evidence="2">The sequence shown here is derived from an EMBL/GenBank/DDBJ whole genome shotgun (WGS) entry which is preliminary data.</text>
</comment>
<feature type="chain" id="PRO_5022015752" description="Porin" evidence="1">
    <location>
        <begin position="33"/>
        <end position="380"/>
    </location>
</feature>
<keyword evidence="3" id="KW-1185">Reference proteome</keyword>
<protein>
    <recommendedName>
        <fullName evidence="4">Porin</fullName>
    </recommendedName>
</protein>
<proteinExistence type="predicted"/>
<dbReference type="Proteomes" id="UP000315751">
    <property type="component" value="Unassembled WGS sequence"/>
</dbReference>
<name>A0A560GKL4_9PROT</name>
<dbReference type="SUPFAM" id="SSF56935">
    <property type="entry name" value="Porins"/>
    <property type="match status" value="1"/>
</dbReference>
<dbReference type="OrthoDB" id="5571598at2"/>
<evidence type="ECO:0000313" key="2">
    <source>
        <dbReference type="EMBL" id="TWB34537.1"/>
    </source>
</evidence>
<dbReference type="EMBL" id="VITR01000025">
    <property type="protein sequence ID" value="TWB34537.1"/>
    <property type="molecule type" value="Genomic_DNA"/>
</dbReference>
<organism evidence="2 3">
    <name type="scientific">Nitrospirillum amazonense</name>
    <dbReference type="NCBI Taxonomy" id="28077"/>
    <lineage>
        <taxon>Bacteria</taxon>
        <taxon>Pseudomonadati</taxon>
        <taxon>Pseudomonadota</taxon>
        <taxon>Alphaproteobacteria</taxon>
        <taxon>Rhodospirillales</taxon>
        <taxon>Azospirillaceae</taxon>
        <taxon>Nitrospirillum</taxon>
    </lineage>
</organism>
<keyword evidence="1" id="KW-0732">Signal</keyword>
<evidence type="ECO:0008006" key="4">
    <source>
        <dbReference type="Google" id="ProtNLM"/>
    </source>
</evidence>
<sequence>MPEHPSPPRSRSAAALVAAVLALAGTTSAARAQDIESVDSYVLGQGFNVGPVNFAGYSSVVLAAPDQGRKTFSLEDLSLYASAHVGALFNPFMEAELTGLNLVPWGKDGGEGDGGKGYLVLERLYNDIQLPDGFTVRFGKMLAPVGDWNQIHAAPLVMSTIRPAATYRGSSQYATGLSVLYSDPQARWPDVQVYWQPMDEFSARPDSIVDDHYRLVEGLHVSFPLALLDKVGFSIQRTIDRQGVEQHLFGTDFRYTMDQWSLQGEWVVSTLSQPPSLHSTRDLEWSGYVAPSYALNDRWSVYGWYEVYDGRGSMPLLGATQELAASTAMPFGNDRVAQDVLAGFAFRPQPAMVFRLEYLQNVGGRPINPTGLFASWSVLF</sequence>
<dbReference type="AlphaFoldDB" id="A0A560GKL4"/>
<evidence type="ECO:0000256" key="1">
    <source>
        <dbReference type="SAM" id="SignalP"/>
    </source>
</evidence>
<reference evidence="2 3" key="1">
    <citation type="submission" date="2019-06" db="EMBL/GenBank/DDBJ databases">
        <title>Genomic Encyclopedia of Type Strains, Phase IV (KMG-V): Genome sequencing to study the core and pangenomes of soil and plant-associated prokaryotes.</title>
        <authorList>
            <person name="Whitman W."/>
        </authorList>
    </citation>
    <scope>NUCLEOTIDE SEQUENCE [LARGE SCALE GENOMIC DNA]</scope>
    <source>
        <strain evidence="2 3">BR 11622</strain>
    </source>
</reference>
<evidence type="ECO:0000313" key="3">
    <source>
        <dbReference type="Proteomes" id="UP000315751"/>
    </source>
</evidence>
<dbReference type="InterPro" id="IPR023614">
    <property type="entry name" value="Porin_dom_sf"/>
</dbReference>
<dbReference type="Gene3D" id="2.40.160.10">
    <property type="entry name" value="Porin"/>
    <property type="match status" value="1"/>
</dbReference>
<gene>
    <name evidence="2" type="ORF">FBZ90_1257</name>
</gene>